<dbReference type="EnsemblPlants" id="AVESA.00010b.r2.6CG1123490.1">
    <property type="protein sequence ID" value="AVESA.00010b.r2.6CG1123490.1.CDS"/>
    <property type="gene ID" value="AVESA.00010b.r2.6CG1123490"/>
</dbReference>
<proteinExistence type="predicted"/>
<dbReference type="Proteomes" id="UP001732700">
    <property type="component" value="Chromosome 6C"/>
</dbReference>
<accession>A0ACD5ZC63</accession>
<keyword evidence="2" id="KW-1185">Reference proteome</keyword>
<reference evidence="1" key="2">
    <citation type="submission" date="2025-09" db="UniProtKB">
        <authorList>
            <consortium name="EnsemblPlants"/>
        </authorList>
    </citation>
    <scope>IDENTIFICATION</scope>
</reference>
<name>A0ACD5ZC63_AVESA</name>
<evidence type="ECO:0000313" key="1">
    <source>
        <dbReference type="EnsemblPlants" id="AVESA.00010b.r2.6CG1123490.1.CDS"/>
    </source>
</evidence>
<evidence type="ECO:0000313" key="2">
    <source>
        <dbReference type="Proteomes" id="UP001732700"/>
    </source>
</evidence>
<protein>
    <submittedName>
        <fullName evidence="1">Uncharacterized protein</fullName>
    </submittedName>
</protein>
<sequence length="674" mass="78027">MAPKRHPQVPFIQLRADASTEWKEFTTAEGRKYYYNKVTKQSKWAIPDELKIARELAEMTSNQQPGRETETTTDAPGGSASVSAEPSSLPANQSSSLVGIIALSTQDAMTNVLPGASPAAALSYNGDISSSFGSMQNGGASAAVVTPVTTSTPISSVASDVGTSRNNCRSSSLTGTAYTKIGAFADDLEEAKKTMPTAGKTNVTPLENKTSEQEPVVYANKLEAKNAFKSLLELAHVEADWSWEHAMRVIINDKRYCALRTLGERKQAFNEYLNQRRKIEAEERRVKRRKARDDFLRMLEESKDLTSSTGWRKAITMLEGDERFNAIESTRERQDLFDDYLVELQKKEKAKALEEHKRHLAEYRSFLESCNFIKVNTQWRKVQERLEDDESCFRLEKIDRLNVFQEYILDLEKEEEEQRRIQKEQKWRQERKNRDEFRKMLEQHVSNGTLNSKTHWREYCAQVNDSHAYLAVASNMSGSMPKELFEDVMEELDKQYQDDKTLVKDEVKSGKIHMEASCTLEEFQAAVTEDNKFKGISNINIKLIYEDQIERLREKELKEAKQQQQRLGDNFLDLLYSIKEITATSTWYDSKSQFDDTMEYRDLSCETYARELFGEYIVRLKERSKEKERIREEKTKKENDHEEREKKKDMKKKGGRKTAKKKEETERRKEKRKK</sequence>
<organism evidence="1 2">
    <name type="scientific">Avena sativa</name>
    <name type="common">Oat</name>
    <dbReference type="NCBI Taxonomy" id="4498"/>
    <lineage>
        <taxon>Eukaryota</taxon>
        <taxon>Viridiplantae</taxon>
        <taxon>Streptophyta</taxon>
        <taxon>Embryophyta</taxon>
        <taxon>Tracheophyta</taxon>
        <taxon>Spermatophyta</taxon>
        <taxon>Magnoliopsida</taxon>
        <taxon>Liliopsida</taxon>
        <taxon>Poales</taxon>
        <taxon>Poaceae</taxon>
        <taxon>BOP clade</taxon>
        <taxon>Pooideae</taxon>
        <taxon>Poodae</taxon>
        <taxon>Poeae</taxon>
        <taxon>Poeae Chloroplast Group 1 (Aveneae type)</taxon>
        <taxon>Aveninae</taxon>
        <taxon>Avena</taxon>
    </lineage>
</organism>
<reference evidence="1" key="1">
    <citation type="submission" date="2021-05" db="EMBL/GenBank/DDBJ databases">
        <authorList>
            <person name="Scholz U."/>
            <person name="Mascher M."/>
            <person name="Fiebig A."/>
        </authorList>
    </citation>
    <scope>NUCLEOTIDE SEQUENCE [LARGE SCALE GENOMIC DNA]</scope>
</reference>